<evidence type="ECO:0000313" key="3">
    <source>
        <dbReference type="EMBL" id="MBA6118580.1"/>
    </source>
</evidence>
<dbReference type="PANTHER" id="PTHR46268">
    <property type="entry name" value="STRESS RESPONSE PROTEIN NHAX"/>
    <property type="match status" value="1"/>
</dbReference>
<dbReference type="Pfam" id="PF00582">
    <property type="entry name" value="Usp"/>
    <property type="match status" value="1"/>
</dbReference>
<organism evidence="3 4">
    <name type="scientific">Pseudomonas putida</name>
    <name type="common">Arthrobacter siderocapsulatus</name>
    <dbReference type="NCBI Taxonomy" id="303"/>
    <lineage>
        <taxon>Bacteria</taxon>
        <taxon>Pseudomonadati</taxon>
        <taxon>Pseudomonadota</taxon>
        <taxon>Gammaproteobacteria</taxon>
        <taxon>Pseudomonadales</taxon>
        <taxon>Pseudomonadaceae</taxon>
        <taxon>Pseudomonas</taxon>
    </lineage>
</organism>
<dbReference type="Gene3D" id="3.40.50.12370">
    <property type="match status" value="1"/>
</dbReference>
<dbReference type="PRINTS" id="PR01438">
    <property type="entry name" value="UNVRSLSTRESS"/>
</dbReference>
<dbReference type="CDD" id="cd00293">
    <property type="entry name" value="USP-like"/>
    <property type="match status" value="1"/>
</dbReference>
<name>A0A7W2L510_PSEPU</name>
<dbReference type="SUPFAM" id="SSF52402">
    <property type="entry name" value="Adenine nucleotide alpha hydrolases-like"/>
    <property type="match status" value="1"/>
</dbReference>
<feature type="non-terminal residue" evidence="3">
    <location>
        <position position="1"/>
    </location>
</feature>
<dbReference type="RefSeq" id="WP_182387659.1">
    <property type="nucleotide sequence ID" value="NZ_JACGDG010000023.1"/>
</dbReference>
<protein>
    <submittedName>
        <fullName evidence="3">Universal stress protein</fullName>
    </submittedName>
</protein>
<comment type="caution">
    <text evidence="3">The sequence shown here is derived from an EMBL/GenBank/DDBJ whole genome shotgun (WGS) entry which is preliminary data.</text>
</comment>
<dbReference type="EMBL" id="JACGDG010000023">
    <property type="protein sequence ID" value="MBA6118580.1"/>
    <property type="molecule type" value="Genomic_DNA"/>
</dbReference>
<comment type="similarity">
    <text evidence="1">Belongs to the universal stress protein A family.</text>
</comment>
<accession>A0A7W2L510</accession>
<evidence type="ECO:0000259" key="2">
    <source>
        <dbReference type="Pfam" id="PF00582"/>
    </source>
</evidence>
<dbReference type="AlphaFoldDB" id="A0A7W2L510"/>
<sequence>SGSLVHSEIRPGEVESTLHAYQAEHGIDLLVMGAYGHSRIRQFLIGSTTTTMLRTSTVPLLLLR</sequence>
<proteinExistence type="inferred from homology"/>
<reference evidence="3 4" key="1">
    <citation type="submission" date="2020-07" db="EMBL/GenBank/DDBJ databases">
        <title>Diversity of carbapenemase encoding genes among Pseudomonas putida group clinical isolates in a tertiary Brazilian hospital.</title>
        <authorList>
            <person name="Alberto-Lei F."/>
            <person name="Nodari C.S."/>
            <person name="Streling A.P."/>
            <person name="Paulino J.T."/>
            <person name="Bessa-Neto F.O."/>
            <person name="Cayo R."/>
            <person name="Gales A.C."/>
        </authorList>
    </citation>
    <scope>NUCLEOTIDE SEQUENCE [LARGE SCALE GENOMIC DNA]</scope>
    <source>
        <strain evidence="3 4">12464</strain>
    </source>
</reference>
<dbReference type="Proteomes" id="UP000553948">
    <property type="component" value="Unassembled WGS sequence"/>
</dbReference>
<evidence type="ECO:0000313" key="4">
    <source>
        <dbReference type="Proteomes" id="UP000553948"/>
    </source>
</evidence>
<dbReference type="InterPro" id="IPR006016">
    <property type="entry name" value="UspA"/>
</dbReference>
<feature type="domain" description="UspA" evidence="2">
    <location>
        <begin position="5"/>
        <end position="64"/>
    </location>
</feature>
<gene>
    <name evidence="3" type="ORF">H4C47_22970</name>
</gene>
<evidence type="ECO:0000256" key="1">
    <source>
        <dbReference type="ARBA" id="ARBA00008791"/>
    </source>
</evidence>
<dbReference type="InterPro" id="IPR006015">
    <property type="entry name" value="Universal_stress_UspA"/>
</dbReference>
<dbReference type="PANTHER" id="PTHR46268:SF6">
    <property type="entry name" value="UNIVERSAL STRESS PROTEIN UP12"/>
    <property type="match status" value="1"/>
</dbReference>